<dbReference type="InterPro" id="IPR044730">
    <property type="entry name" value="RNase_H-like_dom_plant"/>
</dbReference>
<dbReference type="SUPFAM" id="SSF53098">
    <property type="entry name" value="Ribonuclease H-like"/>
    <property type="match status" value="1"/>
</dbReference>
<dbReference type="InterPro" id="IPR053151">
    <property type="entry name" value="RNase_H-like"/>
</dbReference>
<dbReference type="PROSITE" id="PS50879">
    <property type="entry name" value="RNASE_H_1"/>
    <property type="match status" value="1"/>
</dbReference>
<reference evidence="2" key="1">
    <citation type="submission" date="2022-08" db="EMBL/GenBank/DDBJ databases">
        <authorList>
            <person name="Gutierrez-Valencia J."/>
        </authorList>
    </citation>
    <scope>NUCLEOTIDE SEQUENCE</scope>
</reference>
<dbReference type="Proteomes" id="UP001154282">
    <property type="component" value="Unassembled WGS sequence"/>
</dbReference>
<dbReference type="InterPro" id="IPR036397">
    <property type="entry name" value="RNaseH_sf"/>
</dbReference>
<dbReference type="AlphaFoldDB" id="A0AAV0JNN2"/>
<dbReference type="InterPro" id="IPR002156">
    <property type="entry name" value="RNaseH_domain"/>
</dbReference>
<dbReference type="PANTHER" id="PTHR47723">
    <property type="entry name" value="OS05G0353850 PROTEIN"/>
    <property type="match status" value="1"/>
</dbReference>
<sequence>MASTGNAAAGGLLRDHLGRCSDAFVANLGSCSITRAELRGALEGLRIAWRRGFKKIQLNLDSSTAINIIKNWADNDHNHGLIAQQIGELLSRRWEVNVCHIYREANFAADFLASKGHCVNFGTHLFDVCDPELRHWLLYDVRETAQERGILI</sequence>
<dbReference type="PANTHER" id="PTHR47723:SF19">
    <property type="entry name" value="POLYNUCLEOTIDYL TRANSFERASE, RIBONUCLEASE H-LIKE SUPERFAMILY PROTEIN"/>
    <property type="match status" value="1"/>
</dbReference>
<evidence type="ECO:0000313" key="2">
    <source>
        <dbReference type="EMBL" id="CAI0410339.1"/>
    </source>
</evidence>
<dbReference type="EMBL" id="CAMGYJ010000005">
    <property type="protein sequence ID" value="CAI0410339.1"/>
    <property type="molecule type" value="Genomic_DNA"/>
</dbReference>
<dbReference type="GO" id="GO:0004523">
    <property type="term" value="F:RNA-DNA hybrid ribonuclease activity"/>
    <property type="evidence" value="ECO:0007669"/>
    <property type="project" value="InterPro"/>
</dbReference>
<dbReference type="InterPro" id="IPR012337">
    <property type="entry name" value="RNaseH-like_sf"/>
</dbReference>
<comment type="caution">
    <text evidence="2">The sequence shown here is derived from an EMBL/GenBank/DDBJ whole genome shotgun (WGS) entry which is preliminary data.</text>
</comment>
<protein>
    <recommendedName>
        <fullName evidence="1">RNase H type-1 domain-containing protein</fullName>
    </recommendedName>
</protein>
<dbReference type="Gene3D" id="3.30.420.10">
    <property type="entry name" value="Ribonuclease H-like superfamily/Ribonuclease H"/>
    <property type="match status" value="1"/>
</dbReference>
<dbReference type="Pfam" id="PF13456">
    <property type="entry name" value="RVT_3"/>
    <property type="match status" value="1"/>
</dbReference>
<dbReference type="CDD" id="cd06222">
    <property type="entry name" value="RNase_H_like"/>
    <property type="match status" value="1"/>
</dbReference>
<name>A0AAV0JNN2_9ROSI</name>
<organism evidence="2 3">
    <name type="scientific">Linum tenue</name>
    <dbReference type="NCBI Taxonomy" id="586396"/>
    <lineage>
        <taxon>Eukaryota</taxon>
        <taxon>Viridiplantae</taxon>
        <taxon>Streptophyta</taxon>
        <taxon>Embryophyta</taxon>
        <taxon>Tracheophyta</taxon>
        <taxon>Spermatophyta</taxon>
        <taxon>Magnoliopsida</taxon>
        <taxon>eudicotyledons</taxon>
        <taxon>Gunneridae</taxon>
        <taxon>Pentapetalae</taxon>
        <taxon>rosids</taxon>
        <taxon>fabids</taxon>
        <taxon>Malpighiales</taxon>
        <taxon>Linaceae</taxon>
        <taxon>Linum</taxon>
    </lineage>
</organism>
<gene>
    <name evidence="2" type="ORF">LITE_LOCUS14729</name>
</gene>
<proteinExistence type="predicted"/>
<feature type="domain" description="RNase H type-1" evidence="1">
    <location>
        <begin position="1"/>
        <end position="118"/>
    </location>
</feature>
<accession>A0AAV0JNN2</accession>
<evidence type="ECO:0000313" key="3">
    <source>
        <dbReference type="Proteomes" id="UP001154282"/>
    </source>
</evidence>
<keyword evidence="3" id="KW-1185">Reference proteome</keyword>
<evidence type="ECO:0000259" key="1">
    <source>
        <dbReference type="PROSITE" id="PS50879"/>
    </source>
</evidence>
<dbReference type="GO" id="GO:0003676">
    <property type="term" value="F:nucleic acid binding"/>
    <property type="evidence" value="ECO:0007669"/>
    <property type="project" value="InterPro"/>
</dbReference>